<accession>A0A6C0UIU9</accession>
<dbReference type="Proteomes" id="UP000465846">
    <property type="component" value="Chromosome"/>
</dbReference>
<dbReference type="Gene3D" id="3.10.450.200">
    <property type="match status" value="1"/>
</dbReference>
<dbReference type="InterPro" id="IPR038233">
    <property type="entry name" value="Colicin_D/E5_nuclease"/>
</dbReference>
<evidence type="ECO:0000313" key="3">
    <source>
        <dbReference type="Proteomes" id="UP000465846"/>
    </source>
</evidence>
<dbReference type="Pfam" id="PF11429">
    <property type="entry name" value="Colicin_D"/>
    <property type="match status" value="1"/>
</dbReference>
<dbReference type="SUPFAM" id="SSF102824">
    <property type="entry name" value="Colicin D/E5 nuclease domain"/>
    <property type="match status" value="1"/>
</dbReference>
<dbReference type="EMBL" id="CP048739">
    <property type="protein sequence ID" value="QIB75446.1"/>
    <property type="molecule type" value="Genomic_DNA"/>
</dbReference>
<dbReference type="AlphaFoldDB" id="A0A6C0UIU9"/>
<sequence length="78" mass="8789">MSGSWNKENKQKFKRALIDHITDSDTIVIDGTYHNKPVIHLFDTVTNNNVITSQSGEFISGWALSEDQKKHITTTGDL</sequence>
<evidence type="ECO:0000313" key="2">
    <source>
        <dbReference type="EMBL" id="QIB75446.1"/>
    </source>
</evidence>
<dbReference type="GO" id="GO:0004540">
    <property type="term" value="F:RNA nuclease activity"/>
    <property type="evidence" value="ECO:0007669"/>
    <property type="project" value="InterPro"/>
</dbReference>
<feature type="domain" description="Colicin D C-terminal" evidence="1">
    <location>
        <begin position="3"/>
        <end position="70"/>
    </location>
</feature>
<organism evidence="2 3">
    <name type="scientific">Halogeometricum borinquense</name>
    <dbReference type="NCBI Taxonomy" id="60847"/>
    <lineage>
        <taxon>Archaea</taxon>
        <taxon>Methanobacteriati</taxon>
        <taxon>Methanobacteriota</taxon>
        <taxon>Stenosarchaea group</taxon>
        <taxon>Halobacteria</taxon>
        <taxon>Halobacteriales</taxon>
        <taxon>Haloferacaceae</taxon>
        <taxon>Halogeometricum</taxon>
    </lineage>
</organism>
<reference evidence="2 3" key="1">
    <citation type="submission" date="2020-02" db="EMBL/GenBank/DDBJ databases">
        <title>Whole genome sequence of Halogeometricum borinquense strain wsp4.</title>
        <authorList>
            <person name="Verma D.K."/>
            <person name="Gopal K."/>
            <person name="Prasad E.S."/>
        </authorList>
    </citation>
    <scope>NUCLEOTIDE SEQUENCE [LARGE SCALE GENOMIC DNA]</scope>
    <source>
        <strain evidence="3">wsp4</strain>
    </source>
</reference>
<gene>
    <name evidence="2" type="ORF">G3I44_14755</name>
</gene>
<protein>
    <recommendedName>
        <fullName evidence="1">Colicin D C-terminal domain-containing protein</fullName>
    </recommendedName>
</protein>
<dbReference type="InterPro" id="IPR037178">
    <property type="entry name" value="ColicinD_C_sf"/>
</dbReference>
<proteinExistence type="predicted"/>
<name>A0A6C0UIU9_9EURY</name>
<evidence type="ECO:0000259" key="1">
    <source>
        <dbReference type="Pfam" id="PF11429"/>
    </source>
</evidence>
<dbReference type="InterPro" id="IPR024440">
    <property type="entry name" value="ColicinD_C"/>
</dbReference>